<dbReference type="EMBL" id="PDCK01000039">
    <property type="protein sequence ID" value="PRQ55778.1"/>
    <property type="molecule type" value="Genomic_DNA"/>
</dbReference>
<evidence type="ECO:0000313" key="17">
    <source>
        <dbReference type="Proteomes" id="UP000238479"/>
    </source>
</evidence>
<evidence type="ECO:0000256" key="2">
    <source>
        <dbReference type="ARBA" id="ARBA00022527"/>
    </source>
</evidence>
<dbReference type="SMART" id="SM00220">
    <property type="entry name" value="S_TKc"/>
    <property type="match status" value="1"/>
</dbReference>
<comment type="subcellular location">
    <subcellularLocation>
        <location evidence="1">Membrane</location>
        <topology evidence="1">Single-pass type I membrane protein</topology>
    </subcellularLocation>
</comment>
<dbReference type="Pfam" id="PF00069">
    <property type="entry name" value="Pkinase"/>
    <property type="match status" value="1"/>
</dbReference>
<evidence type="ECO:0000256" key="7">
    <source>
        <dbReference type="ARBA" id="ARBA00022777"/>
    </source>
</evidence>
<protein>
    <submittedName>
        <fullName evidence="16">Putative glycerophosphodiester phosphodiesterase, protein kinase RLK-Pelle-LRK10L-2 family</fullName>
        <ecNumber evidence="16">3.1.4.46</ecNumber>
    </submittedName>
</protein>
<evidence type="ECO:0000256" key="8">
    <source>
        <dbReference type="ARBA" id="ARBA00022840"/>
    </source>
</evidence>
<keyword evidence="6 12" id="KW-0547">Nucleotide-binding</keyword>
<dbReference type="Proteomes" id="UP000238479">
    <property type="component" value="Chromosome 1"/>
</dbReference>
<keyword evidence="11" id="KW-0325">Glycoprotein</keyword>
<name>A0A2P6SAR0_ROSCH</name>
<evidence type="ECO:0000256" key="6">
    <source>
        <dbReference type="ARBA" id="ARBA00022741"/>
    </source>
</evidence>
<organism evidence="16 17">
    <name type="scientific">Rosa chinensis</name>
    <name type="common">China rose</name>
    <dbReference type="NCBI Taxonomy" id="74649"/>
    <lineage>
        <taxon>Eukaryota</taxon>
        <taxon>Viridiplantae</taxon>
        <taxon>Streptophyta</taxon>
        <taxon>Embryophyta</taxon>
        <taxon>Tracheophyta</taxon>
        <taxon>Spermatophyta</taxon>
        <taxon>Magnoliopsida</taxon>
        <taxon>eudicotyledons</taxon>
        <taxon>Gunneridae</taxon>
        <taxon>Pentapetalae</taxon>
        <taxon>rosids</taxon>
        <taxon>fabids</taxon>
        <taxon>Rosales</taxon>
        <taxon>Rosaceae</taxon>
        <taxon>Rosoideae</taxon>
        <taxon>Rosoideae incertae sedis</taxon>
        <taxon>Rosa</taxon>
    </lineage>
</organism>
<dbReference type="AlphaFoldDB" id="A0A2P6SAR0"/>
<feature type="chain" id="PRO_5015194012" evidence="14">
    <location>
        <begin position="23"/>
        <end position="635"/>
    </location>
</feature>
<feature type="domain" description="Protein kinase" evidence="15">
    <location>
        <begin position="323"/>
        <end position="608"/>
    </location>
</feature>
<proteinExistence type="predicted"/>
<dbReference type="Pfam" id="PF13947">
    <property type="entry name" value="GUB_WAK_bind"/>
    <property type="match status" value="1"/>
</dbReference>
<evidence type="ECO:0000256" key="11">
    <source>
        <dbReference type="ARBA" id="ARBA00023180"/>
    </source>
</evidence>
<dbReference type="InterPro" id="IPR017441">
    <property type="entry name" value="Protein_kinase_ATP_BS"/>
</dbReference>
<dbReference type="PROSITE" id="PS00107">
    <property type="entry name" value="PROTEIN_KINASE_ATP"/>
    <property type="match status" value="1"/>
</dbReference>
<dbReference type="EC" id="3.1.4.46" evidence="16"/>
<evidence type="ECO:0000256" key="9">
    <source>
        <dbReference type="ARBA" id="ARBA00022989"/>
    </source>
</evidence>
<dbReference type="FunFam" id="1.10.510.10:FF:000590">
    <property type="entry name" value="PR5-like receptor kinase"/>
    <property type="match status" value="1"/>
</dbReference>
<keyword evidence="4" id="KW-0812">Transmembrane</keyword>
<keyword evidence="17" id="KW-1185">Reference proteome</keyword>
<dbReference type="Gene3D" id="1.10.510.10">
    <property type="entry name" value="Transferase(Phosphotransferase) domain 1"/>
    <property type="match status" value="1"/>
</dbReference>
<keyword evidence="2" id="KW-0723">Serine/threonine-protein kinase</keyword>
<dbReference type="InterPro" id="IPR011009">
    <property type="entry name" value="Kinase-like_dom_sf"/>
</dbReference>
<keyword evidence="5 14" id="KW-0732">Signal</keyword>
<evidence type="ECO:0000256" key="14">
    <source>
        <dbReference type="SAM" id="SignalP"/>
    </source>
</evidence>
<feature type="signal peptide" evidence="14">
    <location>
        <begin position="1"/>
        <end position="22"/>
    </location>
</feature>
<keyword evidence="10" id="KW-0472">Membrane</keyword>
<keyword evidence="9" id="KW-1133">Transmembrane helix</keyword>
<sequence>MQQTLISSFCFILLAFSSKVLGEKPRCGKHGPDIKFPFSFKGSQHPENSGYPGFLVSCNEKQETILELPIPVKFPIKTIDYENQYIQLYDPENCLLRKLLKVHNMPISPFNYSEYQMANITLFNCSSAERQSSYNMNPIPCFYGPGYQIYSVSSSQNIEDLPLLSCTKMRNLSLVPYSPYPYAHPTPTNLYLEWSEPNCGQCEANGTTCDFKKNGTTSTEIECLPRKKEGSETKLVPTGEFSNRFFSLFHISYALWIFTQEYHFAGASLGSFVLILLAAAAYHVYSSDRKEKQNQLKIEIFLEDYRALKPSRYSYADIKRITNQFKDKLGQGAYGTVYKGKLSSECFVAVKVLNSTKGDGEEFVNEVGTMGHIHHVNVVRLVGFCADGFRRALVYDFLPNGSLQDFISSADNNNSFLGWDKLQDIALGIAKGIEYLHQGCDQRILHFDIKPHNVLLDHNFTPKISDFGLAKLCSKDQSIVSMTTARGTMGYIAPEVFSRNFGNVSYKSDVYSYGMVLLEMVGGRKNISSTTENTTEVYYPEWIYNLLEEGEDLRIHVGEEGDAKIAKRLAIVGLWCIQWHPVDRPSMKGVVQMLEGGENLTMPPNPFSSQGPTGTSASTPARRLNLQLEAIAELE</sequence>
<dbReference type="PANTHER" id="PTHR27009">
    <property type="entry name" value="RUST RESISTANCE KINASE LR10-RELATED"/>
    <property type="match status" value="1"/>
</dbReference>
<dbReference type="InterPro" id="IPR045874">
    <property type="entry name" value="LRK10/LRL21-25-like"/>
</dbReference>
<dbReference type="InterPro" id="IPR000719">
    <property type="entry name" value="Prot_kinase_dom"/>
</dbReference>
<dbReference type="Gramene" id="PRQ55778">
    <property type="protein sequence ID" value="PRQ55778"/>
    <property type="gene ID" value="RchiOBHm_Chr1g0328351"/>
</dbReference>
<dbReference type="InterPro" id="IPR008271">
    <property type="entry name" value="Ser/Thr_kinase_AS"/>
</dbReference>
<dbReference type="FunFam" id="3.30.200.20:FF:000178">
    <property type="entry name" value="serine/threonine-protein kinase PBS1-like"/>
    <property type="match status" value="1"/>
</dbReference>
<dbReference type="GO" id="GO:0008889">
    <property type="term" value="F:glycerophosphodiester phosphodiesterase activity"/>
    <property type="evidence" value="ECO:0007669"/>
    <property type="project" value="UniProtKB-EC"/>
</dbReference>
<dbReference type="SUPFAM" id="SSF56112">
    <property type="entry name" value="Protein kinase-like (PK-like)"/>
    <property type="match status" value="1"/>
</dbReference>
<accession>A0A2P6SAR0</accession>
<dbReference type="GO" id="GO:0005524">
    <property type="term" value="F:ATP binding"/>
    <property type="evidence" value="ECO:0007669"/>
    <property type="project" value="UniProtKB-UniRule"/>
</dbReference>
<evidence type="ECO:0000256" key="5">
    <source>
        <dbReference type="ARBA" id="ARBA00022729"/>
    </source>
</evidence>
<dbReference type="PROSITE" id="PS50011">
    <property type="entry name" value="PROTEIN_KINASE_DOM"/>
    <property type="match status" value="1"/>
</dbReference>
<evidence type="ECO:0000256" key="1">
    <source>
        <dbReference type="ARBA" id="ARBA00004479"/>
    </source>
</evidence>
<dbReference type="OMA" id="TECFICP"/>
<dbReference type="CDD" id="cd14066">
    <property type="entry name" value="STKc_IRAK"/>
    <property type="match status" value="1"/>
</dbReference>
<feature type="binding site" evidence="12">
    <location>
        <position position="351"/>
    </location>
    <ligand>
        <name>ATP</name>
        <dbReference type="ChEBI" id="CHEBI:30616"/>
    </ligand>
</feature>
<feature type="region of interest" description="Disordered" evidence="13">
    <location>
        <begin position="599"/>
        <end position="620"/>
    </location>
</feature>
<evidence type="ECO:0000256" key="3">
    <source>
        <dbReference type="ARBA" id="ARBA00022679"/>
    </source>
</evidence>
<evidence type="ECO:0000259" key="15">
    <source>
        <dbReference type="PROSITE" id="PS50011"/>
    </source>
</evidence>
<dbReference type="PROSITE" id="PS00108">
    <property type="entry name" value="PROTEIN_KINASE_ST"/>
    <property type="match status" value="1"/>
</dbReference>
<dbReference type="InterPro" id="IPR025287">
    <property type="entry name" value="WAK_GUB"/>
</dbReference>
<keyword evidence="8 12" id="KW-0067">ATP-binding</keyword>
<dbReference type="GO" id="GO:0030247">
    <property type="term" value="F:polysaccharide binding"/>
    <property type="evidence" value="ECO:0007669"/>
    <property type="project" value="InterPro"/>
</dbReference>
<evidence type="ECO:0000256" key="4">
    <source>
        <dbReference type="ARBA" id="ARBA00022692"/>
    </source>
</evidence>
<feature type="compositionally biased region" description="Polar residues" evidence="13">
    <location>
        <begin position="607"/>
        <end position="619"/>
    </location>
</feature>
<dbReference type="Gene3D" id="3.30.200.20">
    <property type="entry name" value="Phosphorylase Kinase, domain 1"/>
    <property type="match status" value="1"/>
</dbReference>
<evidence type="ECO:0000256" key="10">
    <source>
        <dbReference type="ARBA" id="ARBA00023136"/>
    </source>
</evidence>
<comment type="caution">
    <text evidence="16">The sequence shown here is derived from an EMBL/GenBank/DDBJ whole genome shotgun (WGS) entry which is preliminary data.</text>
</comment>
<evidence type="ECO:0000256" key="13">
    <source>
        <dbReference type="SAM" id="MobiDB-lite"/>
    </source>
</evidence>
<dbReference type="GO" id="GO:0016020">
    <property type="term" value="C:membrane"/>
    <property type="evidence" value="ECO:0007669"/>
    <property type="project" value="UniProtKB-SubCell"/>
</dbReference>
<dbReference type="GO" id="GO:0004674">
    <property type="term" value="F:protein serine/threonine kinase activity"/>
    <property type="evidence" value="ECO:0007669"/>
    <property type="project" value="UniProtKB-KW"/>
</dbReference>
<gene>
    <name evidence="16" type="ORF">RchiOBHm_Chr1g0328351</name>
</gene>
<evidence type="ECO:0000256" key="12">
    <source>
        <dbReference type="PROSITE-ProRule" id="PRU10141"/>
    </source>
</evidence>
<evidence type="ECO:0000313" key="16">
    <source>
        <dbReference type="EMBL" id="PRQ55778.1"/>
    </source>
</evidence>
<reference evidence="16 17" key="1">
    <citation type="journal article" date="2018" name="Nat. Genet.">
        <title>The Rosa genome provides new insights in the design of modern roses.</title>
        <authorList>
            <person name="Bendahmane M."/>
        </authorList>
    </citation>
    <scope>NUCLEOTIDE SEQUENCE [LARGE SCALE GENOMIC DNA]</scope>
    <source>
        <strain evidence="17">cv. Old Blush</strain>
    </source>
</reference>
<keyword evidence="16" id="KW-0378">Hydrolase</keyword>
<keyword evidence="7 16" id="KW-0418">Kinase</keyword>
<keyword evidence="3" id="KW-0808">Transferase</keyword>